<evidence type="ECO:0000259" key="2">
    <source>
        <dbReference type="Pfam" id="PF23571"/>
    </source>
</evidence>
<comment type="caution">
    <text evidence="4">The sequence shown here is derived from an EMBL/GenBank/DDBJ whole genome shotgun (WGS) entry which is preliminary data.</text>
</comment>
<proteinExistence type="predicted"/>
<feature type="domain" description="GH3 middle" evidence="2">
    <location>
        <begin position="420"/>
        <end position="489"/>
    </location>
</feature>
<dbReference type="InterPro" id="IPR004993">
    <property type="entry name" value="GH3"/>
</dbReference>
<keyword evidence="5" id="KW-1185">Reference proteome</keyword>
<accession>A0ABD3TZE9</accession>
<evidence type="ECO:0000313" key="4">
    <source>
        <dbReference type="EMBL" id="KAL3841600.1"/>
    </source>
</evidence>
<evidence type="ECO:0000313" key="5">
    <source>
        <dbReference type="Proteomes" id="UP001634394"/>
    </source>
</evidence>
<dbReference type="PANTHER" id="PTHR31901:SF9">
    <property type="entry name" value="GH3 DOMAIN-CONTAINING PROTEIN"/>
    <property type="match status" value="1"/>
</dbReference>
<feature type="transmembrane region" description="Helical" evidence="1">
    <location>
        <begin position="34"/>
        <end position="57"/>
    </location>
</feature>
<dbReference type="Pfam" id="PF23572">
    <property type="entry name" value="GH3_C"/>
    <property type="match status" value="1"/>
</dbReference>
<dbReference type="InterPro" id="IPR055378">
    <property type="entry name" value="GH3_C"/>
</dbReference>
<feature type="transmembrane region" description="Helical" evidence="1">
    <location>
        <begin position="6"/>
        <end position="27"/>
    </location>
</feature>
<evidence type="ECO:0000259" key="3">
    <source>
        <dbReference type="Pfam" id="PF23572"/>
    </source>
</evidence>
<evidence type="ECO:0000256" key="1">
    <source>
        <dbReference type="SAM" id="Phobius"/>
    </source>
</evidence>
<keyword evidence="1" id="KW-0812">Transmembrane</keyword>
<feature type="domain" description="GH3 C-terminal" evidence="3">
    <location>
        <begin position="549"/>
        <end position="629"/>
    </location>
</feature>
<dbReference type="AlphaFoldDB" id="A0ABD3TZE9"/>
<organism evidence="4 5">
    <name type="scientific">Sinanodonta woodiana</name>
    <name type="common">Chinese pond mussel</name>
    <name type="synonym">Anodonta woodiana</name>
    <dbReference type="NCBI Taxonomy" id="1069815"/>
    <lineage>
        <taxon>Eukaryota</taxon>
        <taxon>Metazoa</taxon>
        <taxon>Spiralia</taxon>
        <taxon>Lophotrochozoa</taxon>
        <taxon>Mollusca</taxon>
        <taxon>Bivalvia</taxon>
        <taxon>Autobranchia</taxon>
        <taxon>Heteroconchia</taxon>
        <taxon>Palaeoheterodonta</taxon>
        <taxon>Unionida</taxon>
        <taxon>Unionoidea</taxon>
        <taxon>Unionidae</taxon>
        <taxon>Unioninae</taxon>
        <taxon>Sinanodonta</taxon>
    </lineage>
</organism>
<protein>
    <submittedName>
        <fullName evidence="4">Uncharacterized protein</fullName>
    </submittedName>
</protein>
<sequence>MADKKLWLQNISVVCRLCGMILFFYVYSRSTDNMFWNVTLLGYVIVGGLFIFAAILFNMSFLSPSESHTLKSVCSQYLYFRGMNFIGYMITRLFRKHSVDTKIIQDIVLKQIIKENTDTRMGNILRLGSIKHVDQYLSKVKLTDYSFYEQIVEEIITYRETDALFPGTIDFIARTSGTVNCKSKMFLKSRSLNRRLQELMTLMLYFLQNTIGNTTLRRIHFVHVFPNLRYLHYNVIFQPISSLIQYMSLFFNLTPLKYGQITTEPEAFYIFLLFALAEEDMGNMIFPNSSMALRYFKLLENRWEDLLLDLEDGNISETLQIPDDVRVTCVINLNNRLRSERIKELRTEFQKGFHKIVPRIWPTCPSVSCISTGAFQEQTGILKKRYLGCVPVLCFGHFATEAIYGLNLNMNNSEKDFICLNPINFYEFIPLDDIEQDQPKTYLTHQVEINKMYEMVVTTSDGLYRYRTQDVVEITGFYRTTPVYRFIQRTSDVLSLDNVKVWLFNVSSAIDDVSYKWRSKSVYEYTLVESSNLEKLRGRGGTRGDIFFVIFVELYPSNTFLSEMEINQVDSTLMTKEKEYEKSRRRGKIKPCRMWQVTPGTFDAVFDLILSSNPEVSTMQIKPQKVTRRPDILKLLSSRRIKSPSSGFLCLSKPQHFM</sequence>
<keyword evidence="1" id="KW-1133">Transmembrane helix</keyword>
<dbReference type="InterPro" id="IPR055377">
    <property type="entry name" value="GH3_M"/>
</dbReference>
<keyword evidence="1" id="KW-0472">Membrane</keyword>
<name>A0ABD3TZE9_SINWO</name>
<dbReference type="PANTHER" id="PTHR31901">
    <property type="entry name" value="GH3 DOMAIN-CONTAINING PROTEIN"/>
    <property type="match status" value="1"/>
</dbReference>
<reference evidence="4 5" key="1">
    <citation type="submission" date="2024-11" db="EMBL/GenBank/DDBJ databases">
        <title>Chromosome-level genome assembly of the freshwater bivalve Anodonta woodiana.</title>
        <authorList>
            <person name="Chen X."/>
        </authorList>
    </citation>
    <scope>NUCLEOTIDE SEQUENCE [LARGE SCALE GENOMIC DNA]</scope>
    <source>
        <strain evidence="4">MN2024</strain>
        <tissue evidence="4">Gills</tissue>
    </source>
</reference>
<dbReference type="Pfam" id="PF03321">
    <property type="entry name" value="GH3"/>
    <property type="match status" value="1"/>
</dbReference>
<dbReference type="Proteomes" id="UP001634394">
    <property type="component" value="Unassembled WGS sequence"/>
</dbReference>
<gene>
    <name evidence="4" type="ORF">ACJMK2_019717</name>
</gene>
<dbReference type="EMBL" id="JBJQND010000017">
    <property type="protein sequence ID" value="KAL3841600.1"/>
    <property type="molecule type" value="Genomic_DNA"/>
</dbReference>
<dbReference type="Pfam" id="PF23571">
    <property type="entry name" value="GH3_M"/>
    <property type="match status" value="1"/>
</dbReference>